<dbReference type="AlphaFoldDB" id="A0A9W9TC81"/>
<feature type="compositionally biased region" description="Acidic residues" evidence="1">
    <location>
        <begin position="112"/>
        <end position="141"/>
    </location>
</feature>
<reference evidence="2" key="2">
    <citation type="journal article" date="2023" name="IMA Fungus">
        <title>Comparative genomic study of the Penicillium genus elucidates a diverse pangenome and 15 lateral gene transfer events.</title>
        <authorList>
            <person name="Petersen C."/>
            <person name="Sorensen T."/>
            <person name="Nielsen M.R."/>
            <person name="Sondergaard T.E."/>
            <person name="Sorensen J.L."/>
            <person name="Fitzpatrick D.A."/>
            <person name="Frisvad J.C."/>
            <person name="Nielsen K.L."/>
        </authorList>
    </citation>
    <scope>NUCLEOTIDE SEQUENCE</scope>
    <source>
        <strain evidence="2">IBT 19713</strain>
    </source>
</reference>
<feature type="compositionally biased region" description="Low complexity" evidence="1">
    <location>
        <begin position="28"/>
        <end position="40"/>
    </location>
</feature>
<gene>
    <name evidence="2" type="ORF">N7468_010122</name>
</gene>
<comment type="caution">
    <text evidence="2">The sequence shown here is derived from an EMBL/GenBank/DDBJ whole genome shotgun (WGS) entry which is preliminary data.</text>
</comment>
<feature type="compositionally biased region" description="Acidic residues" evidence="1">
    <location>
        <begin position="94"/>
        <end position="104"/>
    </location>
</feature>
<keyword evidence="3" id="KW-1185">Reference proteome</keyword>
<organism evidence="2 3">
    <name type="scientific">Penicillium chermesinum</name>
    <dbReference type="NCBI Taxonomy" id="63820"/>
    <lineage>
        <taxon>Eukaryota</taxon>
        <taxon>Fungi</taxon>
        <taxon>Dikarya</taxon>
        <taxon>Ascomycota</taxon>
        <taxon>Pezizomycotina</taxon>
        <taxon>Eurotiomycetes</taxon>
        <taxon>Eurotiomycetidae</taxon>
        <taxon>Eurotiales</taxon>
        <taxon>Aspergillaceae</taxon>
        <taxon>Penicillium</taxon>
    </lineage>
</organism>
<feature type="region of interest" description="Disordered" evidence="1">
    <location>
        <begin position="219"/>
        <end position="238"/>
    </location>
</feature>
<sequence>MTTIQTRRESWDSLSSTFGKLDVSFSQDSSYGSDEVSVSSTTTAPLPSSVSTVSAPDTPSLQPFLKSILKKPTFDSLEDIEYESGYESDHIELEYDSLSEDNDNPENRDGDQSESESEDDAEDEDDEDEDDEDDEDDDDLDCASADFSDFSVWDEDTNVEVPESRNDHTESFDDTFIGFGASVHFHPKIEYFDRAPMDESEEPDGQMTAHEMMLLAMKSGDSQSSWPQPDGDVSDDECETDHKEFVDDVHIRLEDFTDETVEDDRRQFIAYIIAIHGDSTKYEPYLSAQANNIRLGRKAESPDDGPPMYLDTVSNHVIGLFRHLLPADELNALIAARKDQRSQHIQSKSSEAGTHELTHSRLLNQIECLLLDRLTNGQVEITPNELSFFASGVLHALGTNDLPPLA</sequence>
<evidence type="ECO:0000256" key="1">
    <source>
        <dbReference type="SAM" id="MobiDB-lite"/>
    </source>
</evidence>
<accession>A0A9W9TC81</accession>
<feature type="compositionally biased region" description="Polar residues" evidence="1">
    <location>
        <begin position="41"/>
        <end position="60"/>
    </location>
</feature>
<dbReference type="OrthoDB" id="4199007at2759"/>
<reference evidence="2" key="1">
    <citation type="submission" date="2022-11" db="EMBL/GenBank/DDBJ databases">
        <authorList>
            <person name="Petersen C."/>
        </authorList>
    </citation>
    <scope>NUCLEOTIDE SEQUENCE</scope>
    <source>
        <strain evidence="2">IBT 19713</strain>
    </source>
</reference>
<feature type="region of interest" description="Disordered" evidence="1">
    <location>
        <begin position="81"/>
        <end position="169"/>
    </location>
</feature>
<protein>
    <submittedName>
        <fullName evidence="2">Uncharacterized protein</fullName>
    </submittedName>
</protein>
<name>A0A9W9TC81_9EURO</name>
<proteinExistence type="predicted"/>
<dbReference type="RefSeq" id="XP_058325985.1">
    <property type="nucleotide sequence ID" value="XM_058479417.1"/>
</dbReference>
<evidence type="ECO:0000313" key="2">
    <source>
        <dbReference type="EMBL" id="KAJ5217114.1"/>
    </source>
</evidence>
<dbReference type="GeneID" id="83206721"/>
<dbReference type="EMBL" id="JAPQKS010000008">
    <property type="protein sequence ID" value="KAJ5217114.1"/>
    <property type="molecule type" value="Genomic_DNA"/>
</dbReference>
<dbReference type="Proteomes" id="UP001150941">
    <property type="component" value="Unassembled WGS sequence"/>
</dbReference>
<evidence type="ECO:0000313" key="3">
    <source>
        <dbReference type="Proteomes" id="UP001150941"/>
    </source>
</evidence>
<feature type="region of interest" description="Disordered" evidence="1">
    <location>
        <begin position="26"/>
        <end position="60"/>
    </location>
</feature>